<dbReference type="PANTHER" id="PTHR47577">
    <property type="entry name" value="THAP DOMAIN-CONTAINING PROTEIN 6"/>
    <property type="match status" value="1"/>
</dbReference>
<reference evidence="8" key="4">
    <citation type="submission" date="2025-09" db="UniProtKB">
        <authorList>
            <consortium name="Ensembl"/>
        </authorList>
    </citation>
    <scope>IDENTIFICATION</scope>
    <source>
        <strain evidence="8">HNI</strain>
    </source>
</reference>
<dbReference type="PANTHER" id="PTHR47577:SF1">
    <property type="entry name" value="THAP DOMAIN-CONTAINING PROTEIN 6"/>
    <property type="match status" value="1"/>
</dbReference>
<proteinExistence type="predicted"/>
<keyword evidence="3" id="KW-0862">Zinc</keyword>
<evidence type="ECO:0000256" key="2">
    <source>
        <dbReference type="ARBA" id="ARBA00022771"/>
    </source>
</evidence>
<evidence type="ECO:0000256" key="4">
    <source>
        <dbReference type="ARBA" id="ARBA00023125"/>
    </source>
</evidence>
<accession>A0A3P9KN83</accession>
<reference evidence="8" key="3">
    <citation type="submission" date="2025-08" db="UniProtKB">
        <authorList>
            <consortium name="Ensembl"/>
        </authorList>
    </citation>
    <scope>IDENTIFICATION</scope>
    <source>
        <strain evidence="8">HNI</strain>
    </source>
</reference>
<evidence type="ECO:0000256" key="1">
    <source>
        <dbReference type="ARBA" id="ARBA00022723"/>
    </source>
</evidence>
<evidence type="ECO:0000313" key="8">
    <source>
        <dbReference type="Ensembl" id="ENSORLP00020009815.1"/>
    </source>
</evidence>
<feature type="coiled-coil region" evidence="6">
    <location>
        <begin position="114"/>
        <end position="148"/>
    </location>
</feature>
<dbReference type="PROSITE" id="PS50950">
    <property type="entry name" value="ZF_THAP"/>
    <property type="match status" value="1"/>
</dbReference>
<dbReference type="GO" id="GO:0003677">
    <property type="term" value="F:DNA binding"/>
    <property type="evidence" value="ECO:0007669"/>
    <property type="project" value="UniProtKB-UniRule"/>
</dbReference>
<name>A0A3P9KN83_ORYLA</name>
<dbReference type="InterPro" id="IPR006612">
    <property type="entry name" value="THAP_Znf"/>
</dbReference>
<sequence>MPAHCAGFNCLNRRNESTTEEGVTFHRFPMDSELRKKWALAIKRANPDGSLWLPTSKTVWLCSKHFLETDFDKNGQTVRLKVGTIPSLFDFPSHLQIKSTHLNLQDHTYDLPDADEMKNRLDRLNSQREHLEEQLRNVRRREKRARVTCDCLLQELSEKNMLTSELQAKLSSFAFKSCPCCVQRKPLVV</sequence>
<dbReference type="SMART" id="SM00692">
    <property type="entry name" value="DM3"/>
    <property type="match status" value="1"/>
</dbReference>
<dbReference type="Gene3D" id="6.20.210.20">
    <property type="entry name" value="THAP domain"/>
    <property type="match status" value="1"/>
</dbReference>
<keyword evidence="4 5" id="KW-0238">DNA-binding</keyword>
<dbReference type="SUPFAM" id="SSF57716">
    <property type="entry name" value="Glucocorticoid receptor-like (DNA-binding domain)"/>
    <property type="match status" value="1"/>
</dbReference>
<dbReference type="GO" id="GO:0008270">
    <property type="term" value="F:zinc ion binding"/>
    <property type="evidence" value="ECO:0007669"/>
    <property type="project" value="UniProtKB-KW"/>
</dbReference>
<organism evidence="8 9">
    <name type="scientific">Oryzias latipes</name>
    <name type="common">Japanese rice fish</name>
    <name type="synonym">Japanese killifish</name>
    <dbReference type="NCBI Taxonomy" id="8090"/>
    <lineage>
        <taxon>Eukaryota</taxon>
        <taxon>Metazoa</taxon>
        <taxon>Chordata</taxon>
        <taxon>Craniata</taxon>
        <taxon>Vertebrata</taxon>
        <taxon>Euteleostomi</taxon>
        <taxon>Actinopterygii</taxon>
        <taxon>Neopterygii</taxon>
        <taxon>Teleostei</taxon>
        <taxon>Neoteleostei</taxon>
        <taxon>Acanthomorphata</taxon>
        <taxon>Ovalentaria</taxon>
        <taxon>Atherinomorphae</taxon>
        <taxon>Beloniformes</taxon>
        <taxon>Adrianichthyidae</taxon>
        <taxon>Oryziinae</taxon>
        <taxon>Oryzias</taxon>
    </lineage>
</organism>
<evidence type="ECO:0000256" key="3">
    <source>
        <dbReference type="ARBA" id="ARBA00022833"/>
    </source>
</evidence>
<evidence type="ECO:0000259" key="7">
    <source>
        <dbReference type="PROSITE" id="PS50950"/>
    </source>
</evidence>
<dbReference type="Ensembl" id="ENSORLT00020016291.1">
    <property type="protein sequence ID" value="ENSORLP00020009815.1"/>
    <property type="gene ID" value="ENSORLG00020010698.1"/>
</dbReference>
<evidence type="ECO:0000313" key="9">
    <source>
        <dbReference type="Proteomes" id="UP000265180"/>
    </source>
</evidence>
<reference evidence="8 9" key="2">
    <citation type="submission" date="2017-04" db="EMBL/GenBank/DDBJ databases">
        <title>CpG methylation of centromeres and impact of large insertions on vertebrate speciation.</title>
        <authorList>
            <person name="Ichikawa K."/>
            <person name="Yoshimura J."/>
            <person name="Morishita S."/>
        </authorList>
    </citation>
    <scope>NUCLEOTIDE SEQUENCE</scope>
    <source>
        <strain evidence="8 9">HNI</strain>
    </source>
</reference>
<evidence type="ECO:0000256" key="6">
    <source>
        <dbReference type="SAM" id="Coils"/>
    </source>
</evidence>
<keyword evidence="2 5" id="KW-0863">Zinc-finger</keyword>
<dbReference type="SMART" id="SM00980">
    <property type="entry name" value="THAP"/>
    <property type="match status" value="1"/>
</dbReference>
<reference key="1">
    <citation type="journal article" date="2007" name="Nature">
        <title>The medaka draft genome and insights into vertebrate genome evolution.</title>
        <authorList>
            <person name="Kasahara M."/>
            <person name="Naruse K."/>
            <person name="Sasaki S."/>
            <person name="Nakatani Y."/>
            <person name="Qu W."/>
            <person name="Ahsan B."/>
            <person name="Yamada T."/>
            <person name="Nagayasu Y."/>
            <person name="Doi K."/>
            <person name="Kasai Y."/>
            <person name="Jindo T."/>
            <person name="Kobayashi D."/>
            <person name="Shimada A."/>
            <person name="Toyoda A."/>
            <person name="Kuroki Y."/>
            <person name="Fujiyama A."/>
            <person name="Sasaki T."/>
            <person name="Shimizu A."/>
            <person name="Asakawa S."/>
            <person name="Shimizu N."/>
            <person name="Hashimoto S."/>
            <person name="Yang J."/>
            <person name="Lee Y."/>
            <person name="Matsushima K."/>
            <person name="Sugano S."/>
            <person name="Sakaizumi M."/>
            <person name="Narita T."/>
            <person name="Ohishi K."/>
            <person name="Haga S."/>
            <person name="Ohta F."/>
            <person name="Nomoto H."/>
            <person name="Nogata K."/>
            <person name="Morishita T."/>
            <person name="Endo T."/>
            <person name="Shin-I T."/>
            <person name="Takeda H."/>
            <person name="Morishita S."/>
            <person name="Kohara Y."/>
        </authorList>
    </citation>
    <scope>NUCLEOTIDE SEQUENCE [LARGE SCALE GENOMIC DNA]</scope>
    <source>
        <strain>Hd-rR</strain>
    </source>
</reference>
<keyword evidence="6" id="KW-0175">Coiled coil</keyword>
<dbReference type="InterPro" id="IPR038441">
    <property type="entry name" value="THAP_Znf_sf"/>
</dbReference>
<dbReference type="Proteomes" id="UP000265180">
    <property type="component" value="Chromosome 21"/>
</dbReference>
<evidence type="ECO:0000256" key="5">
    <source>
        <dbReference type="PROSITE-ProRule" id="PRU00309"/>
    </source>
</evidence>
<protein>
    <recommendedName>
        <fullName evidence="7">THAP-type domain-containing protein</fullName>
    </recommendedName>
</protein>
<dbReference type="Pfam" id="PF05485">
    <property type="entry name" value="THAP"/>
    <property type="match status" value="1"/>
</dbReference>
<keyword evidence="1" id="KW-0479">Metal-binding</keyword>
<feature type="domain" description="THAP-type" evidence="7">
    <location>
        <begin position="1"/>
        <end position="89"/>
    </location>
</feature>
<dbReference type="AlphaFoldDB" id="A0A3P9KN83"/>